<sequence length="158" mass="18290">MERMKEMKASQHGHYTEIMDEKEVIRVSARESRCVVHFYHTDFKRCEIMDKHLAKLAPKYFETRFFRVFVENVPWLVEKLQVKVLPCVVCFVNGVSTDRLIGFEELGNSDAFNTAVLELRLEAAGVIQKKSKNDSNPIYQVSNSHRSAGNDDDFDLDD</sequence>
<protein>
    <submittedName>
        <fullName evidence="2">Thioredoxin-like protein</fullName>
    </submittedName>
</protein>
<dbReference type="AlphaFoldDB" id="A0A5C3MQC8"/>
<keyword evidence="3" id="KW-1185">Reference proteome</keyword>
<dbReference type="PANTHER" id="PTHR21148">
    <property type="entry name" value="THIOREDOXIN DOMAIN-CONTAINING PROTEIN 9"/>
    <property type="match status" value="1"/>
</dbReference>
<dbReference type="CDD" id="cd02989">
    <property type="entry name" value="Phd_like_TxnDC9"/>
    <property type="match status" value="1"/>
</dbReference>
<dbReference type="Gene3D" id="3.40.30.10">
    <property type="entry name" value="Glutaredoxin"/>
    <property type="match status" value="1"/>
</dbReference>
<evidence type="ECO:0000313" key="2">
    <source>
        <dbReference type="EMBL" id="TFK43421.1"/>
    </source>
</evidence>
<evidence type="ECO:0000256" key="1">
    <source>
        <dbReference type="SAM" id="MobiDB-lite"/>
    </source>
</evidence>
<evidence type="ECO:0000313" key="3">
    <source>
        <dbReference type="Proteomes" id="UP000308652"/>
    </source>
</evidence>
<reference evidence="2 3" key="1">
    <citation type="journal article" date="2019" name="Nat. Ecol. Evol.">
        <title>Megaphylogeny resolves global patterns of mushroom evolution.</title>
        <authorList>
            <person name="Varga T."/>
            <person name="Krizsan K."/>
            <person name="Foldi C."/>
            <person name="Dima B."/>
            <person name="Sanchez-Garcia M."/>
            <person name="Sanchez-Ramirez S."/>
            <person name="Szollosi G.J."/>
            <person name="Szarkandi J.G."/>
            <person name="Papp V."/>
            <person name="Albert L."/>
            <person name="Andreopoulos W."/>
            <person name="Angelini C."/>
            <person name="Antonin V."/>
            <person name="Barry K.W."/>
            <person name="Bougher N.L."/>
            <person name="Buchanan P."/>
            <person name="Buyck B."/>
            <person name="Bense V."/>
            <person name="Catcheside P."/>
            <person name="Chovatia M."/>
            <person name="Cooper J."/>
            <person name="Damon W."/>
            <person name="Desjardin D."/>
            <person name="Finy P."/>
            <person name="Geml J."/>
            <person name="Haridas S."/>
            <person name="Hughes K."/>
            <person name="Justo A."/>
            <person name="Karasinski D."/>
            <person name="Kautmanova I."/>
            <person name="Kiss B."/>
            <person name="Kocsube S."/>
            <person name="Kotiranta H."/>
            <person name="LaButti K.M."/>
            <person name="Lechner B.E."/>
            <person name="Liimatainen K."/>
            <person name="Lipzen A."/>
            <person name="Lukacs Z."/>
            <person name="Mihaltcheva S."/>
            <person name="Morgado L.N."/>
            <person name="Niskanen T."/>
            <person name="Noordeloos M.E."/>
            <person name="Ohm R.A."/>
            <person name="Ortiz-Santana B."/>
            <person name="Ovrebo C."/>
            <person name="Racz N."/>
            <person name="Riley R."/>
            <person name="Savchenko A."/>
            <person name="Shiryaev A."/>
            <person name="Soop K."/>
            <person name="Spirin V."/>
            <person name="Szebenyi C."/>
            <person name="Tomsovsky M."/>
            <person name="Tulloss R.E."/>
            <person name="Uehling J."/>
            <person name="Grigoriev I.V."/>
            <person name="Vagvolgyi C."/>
            <person name="Papp T."/>
            <person name="Martin F.M."/>
            <person name="Miettinen O."/>
            <person name="Hibbett D.S."/>
            <person name="Nagy L.G."/>
        </authorList>
    </citation>
    <scope>NUCLEOTIDE SEQUENCE [LARGE SCALE GENOMIC DNA]</scope>
    <source>
        <strain evidence="2 3">CBS 166.37</strain>
    </source>
</reference>
<organism evidence="2 3">
    <name type="scientific">Crucibulum laeve</name>
    <dbReference type="NCBI Taxonomy" id="68775"/>
    <lineage>
        <taxon>Eukaryota</taxon>
        <taxon>Fungi</taxon>
        <taxon>Dikarya</taxon>
        <taxon>Basidiomycota</taxon>
        <taxon>Agaricomycotina</taxon>
        <taxon>Agaricomycetes</taxon>
        <taxon>Agaricomycetidae</taxon>
        <taxon>Agaricales</taxon>
        <taxon>Agaricineae</taxon>
        <taxon>Nidulariaceae</taxon>
        <taxon>Crucibulum</taxon>
    </lineage>
</organism>
<dbReference type="EMBL" id="ML213591">
    <property type="protein sequence ID" value="TFK43421.1"/>
    <property type="molecule type" value="Genomic_DNA"/>
</dbReference>
<dbReference type="STRING" id="68775.A0A5C3MQC8"/>
<proteinExistence type="predicted"/>
<dbReference type="InterPro" id="IPR036249">
    <property type="entry name" value="Thioredoxin-like_sf"/>
</dbReference>
<dbReference type="OrthoDB" id="10257948at2759"/>
<dbReference type="Proteomes" id="UP000308652">
    <property type="component" value="Unassembled WGS sequence"/>
</dbReference>
<name>A0A5C3MQC8_9AGAR</name>
<feature type="compositionally biased region" description="Polar residues" evidence="1">
    <location>
        <begin position="134"/>
        <end position="147"/>
    </location>
</feature>
<feature type="region of interest" description="Disordered" evidence="1">
    <location>
        <begin position="134"/>
        <end position="158"/>
    </location>
</feature>
<dbReference type="SUPFAM" id="SSF52833">
    <property type="entry name" value="Thioredoxin-like"/>
    <property type="match status" value="1"/>
</dbReference>
<accession>A0A5C3MQC8</accession>
<gene>
    <name evidence="2" type="ORF">BDQ12DRAFT_674950</name>
</gene>
<feature type="non-terminal residue" evidence="2">
    <location>
        <position position="1"/>
    </location>
</feature>